<sequence>MTNEEMEKVEKFRNMLFVKKAVEDPLTGKTKEEIEDGAILAAYRQKQKAYLEASQKYKDAETVYKESESQEAINKWRFMADDLRLLERTAYNDWVAIGYKNDVETMAAYIRQVTGTDPVHIKTEDPLPDHSY</sequence>
<comment type="caution">
    <text evidence="1">The sequence shown here is derived from an EMBL/GenBank/DDBJ whole genome shotgun (WGS) entry which is preliminary data.</text>
</comment>
<gene>
    <name evidence="1" type="ORF">GK047_12835</name>
</gene>
<dbReference type="RefSeq" id="WP_163946844.1">
    <property type="nucleotide sequence ID" value="NZ_JAAIKC010000004.1"/>
</dbReference>
<protein>
    <submittedName>
        <fullName evidence="1">Uncharacterized protein</fullName>
    </submittedName>
</protein>
<evidence type="ECO:0000313" key="1">
    <source>
        <dbReference type="EMBL" id="NEW06888.1"/>
    </source>
</evidence>
<dbReference type="AlphaFoldDB" id="A0A6G3ZXW3"/>
<name>A0A6G3ZXW3_9BACL</name>
<accession>A0A6G3ZXW3</accession>
<reference evidence="1" key="1">
    <citation type="submission" date="2020-02" db="EMBL/GenBank/DDBJ databases">
        <authorList>
            <person name="Shen X.-R."/>
            <person name="Zhang Y.-X."/>
        </authorList>
    </citation>
    <scope>NUCLEOTIDE SEQUENCE</scope>
    <source>
        <strain evidence="1">SYP-B3998</strain>
    </source>
</reference>
<proteinExistence type="predicted"/>
<dbReference type="EMBL" id="JAAIKC010000004">
    <property type="protein sequence ID" value="NEW06888.1"/>
    <property type="molecule type" value="Genomic_DNA"/>
</dbReference>
<organism evidence="1">
    <name type="scientific">Paenibacillus sp. SYP-B3998</name>
    <dbReference type="NCBI Taxonomy" id="2678564"/>
    <lineage>
        <taxon>Bacteria</taxon>
        <taxon>Bacillati</taxon>
        <taxon>Bacillota</taxon>
        <taxon>Bacilli</taxon>
        <taxon>Bacillales</taxon>
        <taxon>Paenibacillaceae</taxon>
        <taxon>Paenibacillus</taxon>
    </lineage>
</organism>